<dbReference type="Pfam" id="PF20174">
    <property type="entry name" value="DUF6540"/>
    <property type="match status" value="1"/>
</dbReference>
<reference evidence="1 2" key="2">
    <citation type="submission" date="2017-02" db="EMBL/GenBank/DDBJ databases">
        <title>A genome survey and senescence transcriptome analysis in Lentinula edodes.</title>
        <authorList>
            <person name="Sakamoto Y."/>
            <person name="Nakade K."/>
            <person name="Sato S."/>
            <person name="Yoshida Y."/>
            <person name="Miyazaki K."/>
            <person name="Natsume S."/>
            <person name="Konno N."/>
        </authorList>
    </citation>
    <scope>NUCLEOTIDE SEQUENCE [LARGE SCALE GENOMIC DNA]</scope>
    <source>
        <strain evidence="1 2">NBRC 111202</strain>
    </source>
</reference>
<protein>
    <submittedName>
        <fullName evidence="1">Uncharacterized protein</fullName>
    </submittedName>
</protein>
<sequence length="234" mass="26139">MRPRGSTMGQIIILCCIKRHEHQLQPPTYILETSTAMSTTNTDTPRTLTLKPIVMFPQIVLGLNIVRPFPDPAFHWFLFVANPMSIQGEGTKLHVTDSKNGVWEFEVVTNFTINSSSEAITTALIIGEIPEGKLKDLTGLIDICEHQIKLNEVPAADKGKEPKFTCRVWMKEAVRCLNAAGYLRCTDVDELEKEAIARGCAALEEIDDIDALDIPRSQKRFVAKLHKSKVSHTV</sequence>
<keyword evidence="2" id="KW-1185">Reference proteome</keyword>
<comment type="caution">
    <text evidence="1">The sequence shown here is derived from an EMBL/GenBank/DDBJ whole genome shotgun (WGS) entry which is preliminary data.</text>
</comment>
<reference evidence="1 2" key="1">
    <citation type="submission" date="2016-08" db="EMBL/GenBank/DDBJ databases">
        <authorList>
            <consortium name="Lentinula edodes genome sequencing consortium"/>
            <person name="Sakamoto Y."/>
            <person name="Nakade K."/>
            <person name="Sato S."/>
            <person name="Yoshida Y."/>
            <person name="Miyazaki K."/>
            <person name="Natsume S."/>
            <person name="Konno N."/>
        </authorList>
    </citation>
    <scope>NUCLEOTIDE SEQUENCE [LARGE SCALE GENOMIC DNA]</scope>
    <source>
        <strain evidence="1 2">NBRC 111202</strain>
    </source>
</reference>
<name>A0A1Q3ENH0_LENED</name>
<dbReference type="InterPro" id="IPR046670">
    <property type="entry name" value="DUF6540"/>
</dbReference>
<dbReference type="Proteomes" id="UP000188533">
    <property type="component" value="Unassembled WGS sequence"/>
</dbReference>
<evidence type="ECO:0000313" key="2">
    <source>
        <dbReference type="Proteomes" id="UP000188533"/>
    </source>
</evidence>
<organism evidence="1 2">
    <name type="scientific">Lentinula edodes</name>
    <name type="common">Shiitake mushroom</name>
    <name type="synonym">Lentinus edodes</name>
    <dbReference type="NCBI Taxonomy" id="5353"/>
    <lineage>
        <taxon>Eukaryota</taxon>
        <taxon>Fungi</taxon>
        <taxon>Dikarya</taxon>
        <taxon>Basidiomycota</taxon>
        <taxon>Agaricomycotina</taxon>
        <taxon>Agaricomycetes</taxon>
        <taxon>Agaricomycetidae</taxon>
        <taxon>Agaricales</taxon>
        <taxon>Marasmiineae</taxon>
        <taxon>Omphalotaceae</taxon>
        <taxon>Lentinula</taxon>
    </lineage>
</organism>
<evidence type="ECO:0000313" key="1">
    <source>
        <dbReference type="EMBL" id="GAW08758.1"/>
    </source>
</evidence>
<proteinExistence type="predicted"/>
<dbReference type="EMBL" id="BDGU01000723">
    <property type="protein sequence ID" value="GAW08758.1"/>
    <property type="molecule type" value="Genomic_DNA"/>
</dbReference>
<dbReference type="AlphaFoldDB" id="A0A1Q3ENH0"/>
<accession>A0A1Q3ENH0</accession>
<gene>
    <name evidence="1" type="ORF">LENED_010840</name>
</gene>